<organism evidence="1 2">
    <name type="scientific">Parahaliea mediterranea</name>
    <dbReference type="NCBI Taxonomy" id="651086"/>
    <lineage>
        <taxon>Bacteria</taxon>
        <taxon>Pseudomonadati</taxon>
        <taxon>Pseudomonadota</taxon>
        <taxon>Gammaproteobacteria</taxon>
        <taxon>Cellvibrionales</taxon>
        <taxon>Halieaceae</taxon>
        <taxon>Parahaliea</taxon>
    </lineage>
</organism>
<dbReference type="RefSeq" id="WP_206561724.1">
    <property type="nucleotide sequence ID" value="NZ_JAFKCZ010000013.1"/>
</dbReference>
<gene>
    <name evidence="1" type="ORF">JYP50_16835</name>
</gene>
<name>A0A939DHC5_9GAMM</name>
<evidence type="ECO:0000313" key="2">
    <source>
        <dbReference type="Proteomes" id="UP000664303"/>
    </source>
</evidence>
<dbReference type="EMBL" id="JAFKCZ010000013">
    <property type="protein sequence ID" value="MBN7798278.1"/>
    <property type="molecule type" value="Genomic_DNA"/>
</dbReference>
<accession>A0A939DHC5</accession>
<evidence type="ECO:0000313" key="1">
    <source>
        <dbReference type="EMBL" id="MBN7798278.1"/>
    </source>
</evidence>
<protein>
    <submittedName>
        <fullName evidence="1">Uncharacterized protein</fullName>
    </submittedName>
</protein>
<dbReference type="Proteomes" id="UP000664303">
    <property type="component" value="Unassembled WGS sequence"/>
</dbReference>
<keyword evidence="2" id="KW-1185">Reference proteome</keyword>
<sequence length="109" mass="11687">MTKVSLNDKWSYGIGAYDAMIKTCIALGQPSSIFEDYGLWVAKVLSISTHDAIAYEAGRGEAVDKIGAVLGTGNSAEKTCDSTKQNVKKLIPLLQELYNDLSNKNANGS</sequence>
<comment type="caution">
    <text evidence="1">The sequence shown here is derived from an EMBL/GenBank/DDBJ whole genome shotgun (WGS) entry which is preliminary data.</text>
</comment>
<reference evidence="1" key="1">
    <citation type="submission" date="2021-02" db="EMBL/GenBank/DDBJ databases">
        <title>PHA producing bacteria isolated from coastal sediment in Guangdong, Shenzhen.</title>
        <authorList>
            <person name="Zheng W."/>
            <person name="Yu S."/>
            <person name="Huang Y."/>
        </authorList>
    </citation>
    <scope>NUCLEOTIDE SEQUENCE</scope>
    <source>
        <strain evidence="1">TN14-10</strain>
    </source>
</reference>
<dbReference type="AlphaFoldDB" id="A0A939DHC5"/>
<proteinExistence type="predicted"/>